<sequence length="327" mass="36574">MMSRRIASAFLRFTSIGVIVVLICSFGCDEQLAPFRLYYTSSSLGLCPNPPLIKVPSMLLSSEFRNSLMPLSAELPSTVTMSSRRLDLGKIMVAIKNAGTYGSEQRLEAVRKFDDQAKRTIRSIAKFSFASQLMAETCARILSGLIETLEGAPGQSTTKRRAIITVVSLQDQANAWVVSLQDQLRSFYEQSMATKNDLDSCYVHFRQIFQIPGDTIEGEEIYLADAQQADDLGWLLTADVLGINPQRVRPPLARAMQDFEALVKELMKAHQLVSKQPSRLLGVIRGIEAAYRDDEKSLIINMDLWYQVEMTIGRLGEIKHDLEKAKS</sequence>
<evidence type="ECO:0000313" key="2">
    <source>
        <dbReference type="Proteomes" id="UP000559027"/>
    </source>
</evidence>
<accession>A0A8H5LKN1</accession>
<keyword evidence="2" id="KW-1185">Reference proteome</keyword>
<protein>
    <submittedName>
        <fullName evidence="1">Uncharacterized protein</fullName>
    </submittedName>
</protein>
<dbReference type="OrthoDB" id="3188916at2759"/>
<reference evidence="1 2" key="1">
    <citation type="journal article" date="2020" name="ISME J.">
        <title>Uncovering the hidden diversity of litter-decomposition mechanisms in mushroom-forming fungi.</title>
        <authorList>
            <person name="Floudas D."/>
            <person name="Bentzer J."/>
            <person name="Ahren D."/>
            <person name="Johansson T."/>
            <person name="Persson P."/>
            <person name="Tunlid A."/>
        </authorList>
    </citation>
    <scope>NUCLEOTIDE SEQUENCE [LARGE SCALE GENOMIC DNA]</scope>
    <source>
        <strain evidence="1 2">CBS 146.42</strain>
    </source>
</reference>
<evidence type="ECO:0000313" key="1">
    <source>
        <dbReference type="EMBL" id="KAF5360816.1"/>
    </source>
</evidence>
<dbReference type="AlphaFoldDB" id="A0A8H5LKN1"/>
<comment type="caution">
    <text evidence="1">The sequence shown here is derived from an EMBL/GenBank/DDBJ whole genome shotgun (WGS) entry which is preliminary data.</text>
</comment>
<gene>
    <name evidence="1" type="ORF">D9756_005197</name>
</gene>
<proteinExistence type="predicted"/>
<organism evidence="1 2">
    <name type="scientific">Leucocoprinus leucothites</name>
    <dbReference type="NCBI Taxonomy" id="201217"/>
    <lineage>
        <taxon>Eukaryota</taxon>
        <taxon>Fungi</taxon>
        <taxon>Dikarya</taxon>
        <taxon>Basidiomycota</taxon>
        <taxon>Agaricomycotina</taxon>
        <taxon>Agaricomycetes</taxon>
        <taxon>Agaricomycetidae</taxon>
        <taxon>Agaricales</taxon>
        <taxon>Agaricineae</taxon>
        <taxon>Agaricaceae</taxon>
        <taxon>Leucocoprinus</taxon>
    </lineage>
</organism>
<dbReference type="Proteomes" id="UP000559027">
    <property type="component" value="Unassembled WGS sequence"/>
</dbReference>
<name>A0A8H5LKN1_9AGAR</name>
<dbReference type="EMBL" id="JAACJO010000003">
    <property type="protein sequence ID" value="KAF5360816.1"/>
    <property type="molecule type" value="Genomic_DNA"/>
</dbReference>